<evidence type="ECO:0000313" key="2">
    <source>
        <dbReference type="EMBL" id="CAB4951353.1"/>
    </source>
</evidence>
<proteinExistence type="predicted"/>
<protein>
    <submittedName>
        <fullName evidence="2">Unannotated protein</fullName>
    </submittedName>
</protein>
<dbReference type="AlphaFoldDB" id="A0A6J7K8N4"/>
<evidence type="ECO:0000256" key="1">
    <source>
        <dbReference type="SAM" id="MobiDB-lite"/>
    </source>
</evidence>
<name>A0A6J7K8N4_9ZZZZ</name>
<accession>A0A6J7K8N4</accession>
<organism evidence="2">
    <name type="scientific">freshwater metagenome</name>
    <dbReference type="NCBI Taxonomy" id="449393"/>
    <lineage>
        <taxon>unclassified sequences</taxon>
        <taxon>metagenomes</taxon>
        <taxon>ecological metagenomes</taxon>
    </lineage>
</organism>
<reference evidence="2" key="1">
    <citation type="submission" date="2020-05" db="EMBL/GenBank/DDBJ databases">
        <authorList>
            <person name="Chiriac C."/>
            <person name="Salcher M."/>
            <person name="Ghai R."/>
            <person name="Kavagutti S V."/>
        </authorList>
    </citation>
    <scope>NUCLEOTIDE SEQUENCE</scope>
</reference>
<dbReference type="EMBL" id="CAFBNC010000128">
    <property type="protein sequence ID" value="CAB4951353.1"/>
    <property type="molecule type" value="Genomic_DNA"/>
</dbReference>
<gene>
    <name evidence="2" type="ORF">UFOPK3733_01895</name>
</gene>
<sequence length="39" mass="4342">MVRQLEEQVDAIIDTTPSAPLPSGDDLAAELEQFLREQD</sequence>
<feature type="region of interest" description="Disordered" evidence="1">
    <location>
        <begin position="1"/>
        <end position="25"/>
    </location>
</feature>